<dbReference type="STRING" id="1471761.B0W44_11705"/>
<dbReference type="PANTHER" id="PTHR11941:SF54">
    <property type="entry name" value="ENOYL-COA HYDRATASE, MITOCHONDRIAL"/>
    <property type="match status" value="1"/>
</dbReference>
<reference evidence="4 5" key="1">
    <citation type="journal article" date="2015" name="Int. J. Syst. Evol. Microbiol.">
        <title>Novibacillus thermophilus gen. nov., sp. nov., a Gram-staining-negative and moderately thermophilic member of the family Thermoactinomycetaceae.</title>
        <authorList>
            <person name="Yang G."/>
            <person name="Chen J."/>
            <person name="Zhou S."/>
        </authorList>
    </citation>
    <scope>NUCLEOTIDE SEQUENCE [LARGE SCALE GENOMIC DNA]</scope>
    <source>
        <strain evidence="4 5">SG-1</strain>
    </source>
</reference>
<dbReference type="RefSeq" id="WP_077720190.1">
    <property type="nucleotide sequence ID" value="NZ_CP019699.1"/>
</dbReference>
<dbReference type="InterPro" id="IPR029045">
    <property type="entry name" value="ClpP/crotonase-like_dom_sf"/>
</dbReference>
<keyword evidence="5" id="KW-1185">Reference proteome</keyword>
<dbReference type="FunFam" id="3.90.226.10:FF:000009">
    <property type="entry name" value="Carnitinyl-CoA dehydratase"/>
    <property type="match status" value="1"/>
</dbReference>
<dbReference type="PROSITE" id="PS00166">
    <property type="entry name" value="ENOYL_COA_HYDRATASE"/>
    <property type="match status" value="1"/>
</dbReference>
<gene>
    <name evidence="4" type="ORF">B0W44_11705</name>
</gene>
<comment type="similarity">
    <text evidence="1 3">Belongs to the enoyl-CoA hydratase/isomerase family.</text>
</comment>
<dbReference type="Gene3D" id="1.10.12.10">
    <property type="entry name" value="Lyase 2-enoyl-coa Hydratase, Chain A, domain 2"/>
    <property type="match status" value="1"/>
</dbReference>
<proteinExistence type="inferred from homology"/>
<accession>A0A1U9K8H3</accession>
<name>A0A1U9K8H3_9BACL</name>
<dbReference type="Pfam" id="PF00378">
    <property type="entry name" value="ECH_1"/>
    <property type="match status" value="1"/>
</dbReference>
<dbReference type="AlphaFoldDB" id="A0A1U9K8H3"/>
<protein>
    <submittedName>
        <fullName evidence="4">Enoyl-CoA hydratase</fullName>
    </submittedName>
</protein>
<evidence type="ECO:0000256" key="1">
    <source>
        <dbReference type="ARBA" id="ARBA00005254"/>
    </source>
</evidence>
<dbReference type="OrthoDB" id="9775794at2"/>
<dbReference type="KEGG" id="ntr:B0W44_11705"/>
<evidence type="ECO:0000313" key="4">
    <source>
        <dbReference type="EMBL" id="AQS56328.1"/>
    </source>
</evidence>
<dbReference type="PANTHER" id="PTHR11941">
    <property type="entry name" value="ENOYL-COA HYDRATASE-RELATED"/>
    <property type="match status" value="1"/>
</dbReference>
<dbReference type="Proteomes" id="UP000188603">
    <property type="component" value="Chromosome"/>
</dbReference>
<organism evidence="4 5">
    <name type="scientific">Novibacillus thermophilus</name>
    <dbReference type="NCBI Taxonomy" id="1471761"/>
    <lineage>
        <taxon>Bacteria</taxon>
        <taxon>Bacillati</taxon>
        <taxon>Bacillota</taxon>
        <taxon>Bacilli</taxon>
        <taxon>Bacillales</taxon>
        <taxon>Thermoactinomycetaceae</taxon>
        <taxon>Novibacillus</taxon>
    </lineage>
</organism>
<evidence type="ECO:0000256" key="3">
    <source>
        <dbReference type="RuleBase" id="RU003707"/>
    </source>
</evidence>
<dbReference type="EMBL" id="CP019699">
    <property type="protein sequence ID" value="AQS56328.1"/>
    <property type="molecule type" value="Genomic_DNA"/>
</dbReference>
<dbReference type="GO" id="GO:0016836">
    <property type="term" value="F:hydro-lyase activity"/>
    <property type="evidence" value="ECO:0007669"/>
    <property type="project" value="UniProtKB-ARBA"/>
</dbReference>
<evidence type="ECO:0000313" key="5">
    <source>
        <dbReference type="Proteomes" id="UP000188603"/>
    </source>
</evidence>
<dbReference type="GO" id="GO:0006635">
    <property type="term" value="P:fatty acid beta-oxidation"/>
    <property type="evidence" value="ECO:0007669"/>
    <property type="project" value="TreeGrafter"/>
</dbReference>
<dbReference type="InterPro" id="IPR018376">
    <property type="entry name" value="Enoyl-CoA_hyd/isom_CS"/>
</dbReference>
<dbReference type="SUPFAM" id="SSF52096">
    <property type="entry name" value="ClpP/crotonase"/>
    <property type="match status" value="1"/>
</dbReference>
<evidence type="ECO:0000256" key="2">
    <source>
        <dbReference type="ARBA" id="ARBA00023239"/>
    </source>
</evidence>
<dbReference type="InterPro" id="IPR001753">
    <property type="entry name" value="Enoyl-CoA_hydra/iso"/>
</dbReference>
<sequence length="258" mass="28135">MTFEHITAKAENGVGILTIDRPDVLNALDLHTLHEVERALEKWRRDEGVRVVIITGAGEKSFASGADIGEINRRTMMEALRPNMTVTYRKIELYDKPTIAAINGYALGGGFELALSCDIRIASDHAKMGLPEASLGIMPGAGGTQRLARIAGKGKALELILTGDILTAEQAEAAGLVSRTVPREHLLETAKMYADKMKAKAPLALRLAKAAVHYGYEMDVDAALYMEKLSQTVLMGSEDKREGTAAFLEKRKPRFKGR</sequence>
<dbReference type="FunFam" id="1.10.12.10:FF:000001">
    <property type="entry name" value="Probable enoyl-CoA hydratase, mitochondrial"/>
    <property type="match status" value="1"/>
</dbReference>
<dbReference type="InterPro" id="IPR014748">
    <property type="entry name" value="Enoyl-CoA_hydra_C"/>
</dbReference>
<dbReference type="CDD" id="cd06558">
    <property type="entry name" value="crotonase-like"/>
    <property type="match status" value="1"/>
</dbReference>
<keyword evidence="2" id="KW-0456">Lyase</keyword>
<dbReference type="Gene3D" id="3.90.226.10">
    <property type="entry name" value="2-enoyl-CoA Hydratase, Chain A, domain 1"/>
    <property type="match status" value="1"/>
</dbReference>